<organism evidence="8 9">
    <name type="scientific">Actinomycetospora succinea</name>
    <dbReference type="NCBI Taxonomy" id="663603"/>
    <lineage>
        <taxon>Bacteria</taxon>
        <taxon>Bacillati</taxon>
        <taxon>Actinomycetota</taxon>
        <taxon>Actinomycetes</taxon>
        <taxon>Pseudonocardiales</taxon>
        <taxon>Pseudonocardiaceae</taxon>
        <taxon>Actinomycetospora</taxon>
    </lineage>
</organism>
<dbReference type="Pfam" id="PF04542">
    <property type="entry name" value="Sigma70_r2"/>
    <property type="match status" value="1"/>
</dbReference>
<dbReference type="InterPro" id="IPR036388">
    <property type="entry name" value="WH-like_DNA-bd_sf"/>
</dbReference>
<evidence type="ECO:0000256" key="2">
    <source>
        <dbReference type="ARBA" id="ARBA00023015"/>
    </source>
</evidence>
<dbReference type="Gene3D" id="1.10.1740.10">
    <property type="match status" value="1"/>
</dbReference>
<keyword evidence="3" id="KW-0731">Sigma factor</keyword>
<comment type="similarity">
    <text evidence="1">Belongs to the sigma-70 factor family. ECF subfamily.</text>
</comment>
<dbReference type="PANTHER" id="PTHR43133:SF61">
    <property type="entry name" value="ECF RNA POLYMERASE SIGMA FACTOR SIGC"/>
    <property type="match status" value="1"/>
</dbReference>
<dbReference type="CDD" id="cd06171">
    <property type="entry name" value="Sigma70_r4"/>
    <property type="match status" value="1"/>
</dbReference>
<dbReference type="AlphaFoldDB" id="A0A4R6VKZ4"/>
<evidence type="ECO:0000259" key="7">
    <source>
        <dbReference type="Pfam" id="PF08281"/>
    </source>
</evidence>
<dbReference type="RefSeq" id="WP_133825621.1">
    <property type="nucleotide sequence ID" value="NZ_BAABHR010000007.1"/>
</dbReference>
<dbReference type="GO" id="GO:0016987">
    <property type="term" value="F:sigma factor activity"/>
    <property type="evidence" value="ECO:0007669"/>
    <property type="project" value="UniProtKB-KW"/>
</dbReference>
<dbReference type="SUPFAM" id="SSF88659">
    <property type="entry name" value="Sigma3 and sigma4 domains of RNA polymerase sigma factors"/>
    <property type="match status" value="1"/>
</dbReference>
<accession>A0A4R6VKZ4</accession>
<evidence type="ECO:0000256" key="5">
    <source>
        <dbReference type="SAM" id="MobiDB-lite"/>
    </source>
</evidence>
<gene>
    <name evidence="8" type="ORF">EV188_102206</name>
</gene>
<dbReference type="PANTHER" id="PTHR43133">
    <property type="entry name" value="RNA POLYMERASE ECF-TYPE SIGMA FACTO"/>
    <property type="match status" value="1"/>
</dbReference>
<evidence type="ECO:0000256" key="1">
    <source>
        <dbReference type="ARBA" id="ARBA00010641"/>
    </source>
</evidence>
<dbReference type="InterPro" id="IPR007627">
    <property type="entry name" value="RNA_pol_sigma70_r2"/>
</dbReference>
<keyword evidence="9" id="KW-1185">Reference proteome</keyword>
<dbReference type="GO" id="GO:0006352">
    <property type="term" value="P:DNA-templated transcription initiation"/>
    <property type="evidence" value="ECO:0007669"/>
    <property type="project" value="InterPro"/>
</dbReference>
<sequence>MDPDRGGDAVDALTAAALGARDGNRDAAREFVTSTQRQVWRLLAHLTEAAVAEDLTQETYERAFVALPRFRGDSSARTWLLVIARRVAADHLRRRRRRPAEACPTAEDESPAPDDHAERVALGSLLDALGADRREAFVLTQVLGLDYRETAAVLGCPVGTVRSRVARARDELVELLDETGPAQTG</sequence>
<dbReference type="Pfam" id="PF08281">
    <property type="entry name" value="Sigma70_r4_2"/>
    <property type="match status" value="1"/>
</dbReference>
<evidence type="ECO:0000256" key="3">
    <source>
        <dbReference type="ARBA" id="ARBA00023082"/>
    </source>
</evidence>
<dbReference type="Gene3D" id="1.10.10.10">
    <property type="entry name" value="Winged helix-like DNA-binding domain superfamily/Winged helix DNA-binding domain"/>
    <property type="match status" value="1"/>
</dbReference>
<feature type="domain" description="RNA polymerase sigma-70 region 2" evidence="6">
    <location>
        <begin position="32"/>
        <end position="98"/>
    </location>
</feature>
<feature type="region of interest" description="Disordered" evidence="5">
    <location>
        <begin position="94"/>
        <end position="116"/>
    </location>
</feature>
<keyword evidence="2" id="KW-0805">Transcription regulation</keyword>
<evidence type="ECO:0000313" key="9">
    <source>
        <dbReference type="Proteomes" id="UP000295705"/>
    </source>
</evidence>
<reference evidence="8 9" key="1">
    <citation type="submission" date="2019-03" db="EMBL/GenBank/DDBJ databases">
        <title>Genomic Encyclopedia of Type Strains, Phase IV (KMG-IV): sequencing the most valuable type-strain genomes for metagenomic binning, comparative biology and taxonomic classification.</title>
        <authorList>
            <person name="Goeker M."/>
        </authorList>
    </citation>
    <scope>NUCLEOTIDE SEQUENCE [LARGE SCALE GENOMIC DNA]</scope>
    <source>
        <strain evidence="8 9">DSM 45775</strain>
    </source>
</reference>
<dbReference type="SUPFAM" id="SSF88946">
    <property type="entry name" value="Sigma2 domain of RNA polymerase sigma factors"/>
    <property type="match status" value="1"/>
</dbReference>
<protein>
    <submittedName>
        <fullName evidence="8">RNA polymerase sigma-70 factor (ECF subfamily)</fullName>
    </submittedName>
</protein>
<evidence type="ECO:0000313" key="8">
    <source>
        <dbReference type="EMBL" id="TDQ62552.1"/>
    </source>
</evidence>
<dbReference type="InterPro" id="IPR039425">
    <property type="entry name" value="RNA_pol_sigma-70-like"/>
</dbReference>
<feature type="domain" description="RNA polymerase sigma factor 70 region 4 type 2" evidence="7">
    <location>
        <begin position="120"/>
        <end position="172"/>
    </location>
</feature>
<comment type="caution">
    <text evidence="8">The sequence shown here is derived from an EMBL/GenBank/DDBJ whole genome shotgun (WGS) entry which is preliminary data.</text>
</comment>
<dbReference type="GO" id="GO:0003677">
    <property type="term" value="F:DNA binding"/>
    <property type="evidence" value="ECO:0007669"/>
    <property type="project" value="InterPro"/>
</dbReference>
<proteinExistence type="inferred from homology"/>
<dbReference type="EMBL" id="SNYO01000002">
    <property type="protein sequence ID" value="TDQ62552.1"/>
    <property type="molecule type" value="Genomic_DNA"/>
</dbReference>
<name>A0A4R6VKZ4_9PSEU</name>
<dbReference type="InterPro" id="IPR013324">
    <property type="entry name" value="RNA_pol_sigma_r3/r4-like"/>
</dbReference>
<dbReference type="InterPro" id="IPR014284">
    <property type="entry name" value="RNA_pol_sigma-70_dom"/>
</dbReference>
<dbReference type="NCBIfam" id="TIGR02937">
    <property type="entry name" value="sigma70-ECF"/>
    <property type="match status" value="1"/>
</dbReference>
<dbReference type="InterPro" id="IPR013325">
    <property type="entry name" value="RNA_pol_sigma_r2"/>
</dbReference>
<evidence type="ECO:0000256" key="4">
    <source>
        <dbReference type="ARBA" id="ARBA00023163"/>
    </source>
</evidence>
<dbReference type="OrthoDB" id="3821507at2"/>
<dbReference type="InterPro" id="IPR013249">
    <property type="entry name" value="RNA_pol_sigma70_r4_t2"/>
</dbReference>
<keyword evidence="4" id="KW-0804">Transcription</keyword>
<dbReference type="Proteomes" id="UP000295705">
    <property type="component" value="Unassembled WGS sequence"/>
</dbReference>
<evidence type="ECO:0000259" key="6">
    <source>
        <dbReference type="Pfam" id="PF04542"/>
    </source>
</evidence>